<keyword evidence="2" id="KW-1185">Reference proteome</keyword>
<reference evidence="2" key="1">
    <citation type="submission" date="2010-05" db="EMBL/GenBank/DDBJ databases">
        <title>The complete genome of Truepera radiovictris DSM 17093.</title>
        <authorList>
            <consortium name="US DOE Joint Genome Institute (JGI-PGF)"/>
            <person name="Lucas S."/>
            <person name="Copeland A."/>
            <person name="Lapidus A."/>
            <person name="Glavina del Rio T."/>
            <person name="Dalin E."/>
            <person name="Tice H."/>
            <person name="Bruce D."/>
            <person name="Goodwin L."/>
            <person name="Pitluck S."/>
            <person name="Kyrpides N."/>
            <person name="Mavromatis K."/>
            <person name="Ovchinnikova G."/>
            <person name="Munk A.C."/>
            <person name="Detter J.C."/>
            <person name="Han C."/>
            <person name="Tapia R."/>
            <person name="Land M."/>
            <person name="Hauser L."/>
            <person name="Markowitz V."/>
            <person name="Cheng J.-F."/>
            <person name="Hugenholtz P."/>
            <person name="Woyke T."/>
            <person name="Wu D."/>
            <person name="Tindall B."/>
            <person name="Pomrenke H.G."/>
            <person name="Brambilla E."/>
            <person name="Klenk H.-P."/>
            <person name="Eisen J.A."/>
        </authorList>
    </citation>
    <scope>NUCLEOTIDE SEQUENCE [LARGE SCALE GENOMIC DNA]</scope>
    <source>
        <strain evidence="2">DSM 17093 / CIP 108686 / LMG 22925 / RQ-24</strain>
    </source>
</reference>
<name>D7CV87_TRURR</name>
<dbReference type="InterPro" id="IPR035069">
    <property type="entry name" value="TTHA1013/TTHA0281-like"/>
</dbReference>
<evidence type="ECO:0000313" key="1">
    <source>
        <dbReference type="EMBL" id="ADI14115.1"/>
    </source>
</evidence>
<dbReference type="SUPFAM" id="SSF143100">
    <property type="entry name" value="TTHA1013/TTHA0281-like"/>
    <property type="match status" value="1"/>
</dbReference>
<evidence type="ECO:0008006" key="3">
    <source>
        <dbReference type="Google" id="ProtNLM"/>
    </source>
</evidence>
<reference evidence="1 2" key="2">
    <citation type="journal article" date="2011" name="Stand. Genomic Sci.">
        <title>Complete genome sequence of Truepera radiovictrix type strain (RQ-24).</title>
        <authorList>
            <person name="Ivanova N."/>
            <person name="Rohde C."/>
            <person name="Munk C."/>
            <person name="Nolan M."/>
            <person name="Lucas S."/>
            <person name="Del Rio T.G."/>
            <person name="Tice H."/>
            <person name="Deshpande S."/>
            <person name="Cheng J.F."/>
            <person name="Tapia R."/>
            <person name="Han C."/>
            <person name="Goodwin L."/>
            <person name="Pitluck S."/>
            <person name="Liolios K."/>
            <person name="Mavromatis K."/>
            <person name="Mikhailova N."/>
            <person name="Pati A."/>
            <person name="Chen A."/>
            <person name="Palaniappan K."/>
            <person name="Land M."/>
            <person name="Hauser L."/>
            <person name="Chang Y.J."/>
            <person name="Jeffries C.D."/>
            <person name="Brambilla E."/>
            <person name="Rohde M."/>
            <person name="Goker M."/>
            <person name="Tindall B.J."/>
            <person name="Woyke T."/>
            <person name="Bristow J."/>
            <person name="Eisen J.A."/>
            <person name="Markowitz V."/>
            <person name="Hugenholtz P."/>
            <person name="Kyrpides N.C."/>
            <person name="Klenk H.P."/>
            <person name="Lapidus A."/>
        </authorList>
    </citation>
    <scope>NUCLEOTIDE SEQUENCE [LARGE SCALE GENOMIC DNA]</scope>
    <source>
        <strain evidence="2">DSM 17093 / CIP 108686 / LMG 22925 / RQ-24</strain>
    </source>
</reference>
<dbReference type="HOGENOM" id="CLU_2738887_0_0_0"/>
<evidence type="ECO:0000313" key="2">
    <source>
        <dbReference type="Proteomes" id="UP000000379"/>
    </source>
</evidence>
<sequence length="71" mass="7490">MTGNRPAPRLTAVFQKVQAGCVTFVAELPGAHTQGATLEAARTKLQKAVALVLEANRLLAEEKLEAFALSA</sequence>
<dbReference type="STRING" id="649638.Trad_0987"/>
<proteinExistence type="predicted"/>
<dbReference type="KEGG" id="tra:Trad_0987"/>
<protein>
    <recommendedName>
        <fullName evidence="3">HicB family protein</fullName>
    </recommendedName>
</protein>
<dbReference type="eggNOG" id="COG1598">
    <property type="taxonomic scope" value="Bacteria"/>
</dbReference>
<accession>D7CV87</accession>
<dbReference type="AlphaFoldDB" id="D7CV87"/>
<organism evidence="1 2">
    <name type="scientific">Truepera radiovictrix (strain DSM 17093 / CIP 108686 / LMG 22925 / RQ-24)</name>
    <dbReference type="NCBI Taxonomy" id="649638"/>
    <lineage>
        <taxon>Bacteria</taxon>
        <taxon>Thermotogati</taxon>
        <taxon>Deinococcota</taxon>
        <taxon>Deinococci</taxon>
        <taxon>Trueperales</taxon>
        <taxon>Trueperaceae</taxon>
        <taxon>Truepera</taxon>
    </lineage>
</organism>
<dbReference type="Proteomes" id="UP000000379">
    <property type="component" value="Chromosome"/>
</dbReference>
<dbReference type="EMBL" id="CP002049">
    <property type="protein sequence ID" value="ADI14115.1"/>
    <property type="molecule type" value="Genomic_DNA"/>
</dbReference>
<dbReference type="OrthoDB" id="5419659at2"/>
<gene>
    <name evidence="1" type="ordered locus">Trad_0987</name>
</gene>
<dbReference type="Gene3D" id="3.30.160.250">
    <property type="match status" value="1"/>
</dbReference>